<evidence type="ECO:0000313" key="3">
    <source>
        <dbReference type="Proteomes" id="UP000736787"/>
    </source>
</evidence>
<sequence>MQIEKRGGQGARSQERNAAAEGEKRVPSERATHWTHYTYYGRQQHKTRHSQLQHGMGGFVP</sequence>
<dbReference type="EMBL" id="RCMK01000009">
    <property type="protein sequence ID" value="KAG2954846.1"/>
    <property type="molecule type" value="Genomic_DNA"/>
</dbReference>
<protein>
    <submittedName>
        <fullName evidence="2">Uncharacterized protein</fullName>
    </submittedName>
</protein>
<accession>A0A8T1ESH1</accession>
<reference evidence="2" key="1">
    <citation type="submission" date="2018-10" db="EMBL/GenBank/DDBJ databases">
        <title>Effector identification in a new, highly contiguous assembly of the strawberry crown rot pathogen Phytophthora cactorum.</title>
        <authorList>
            <person name="Armitage A.D."/>
            <person name="Nellist C.F."/>
            <person name="Bates H."/>
            <person name="Vickerstaff R.J."/>
            <person name="Harrison R.J."/>
        </authorList>
    </citation>
    <scope>NUCLEOTIDE SEQUENCE</scope>
    <source>
        <strain evidence="2">4040</strain>
    </source>
</reference>
<dbReference type="AlphaFoldDB" id="A0A8T1ESH1"/>
<name>A0A8T1ESH1_9STRA</name>
<dbReference type="Proteomes" id="UP000736787">
    <property type="component" value="Unassembled WGS sequence"/>
</dbReference>
<evidence type="ECO:0000313" key="2">
    <source>
        <dbReference type="EMBL" id="KAG2954846.1"/>
    </source>
</evidence>
<gene>
    <name evidence="2" type="ORF">PC117_g847</name>
</gene>
<proteinExistence type="predicted"/>
<feature type="compositionally biased region" description="Basic and acidic residues" evidence="1">
    <location>
        <begin position="21"/>
        <end position="32"/>
    </location>
</feature>
<organism evidence="2 3">
    <name type="scientific">Phytophthora cactorum</name>
    <dbReference type="NCBI Taxonomy" id="29920"/>
    <lineage>
        <taxon>Eukaryota</taxon>
        <taxon>Sar</taxon>
        <taxon>Stramenopiles</taxon>
        <taxon>Oomycota</taxon>
        <taxon>Peronosporomycetes</taxon>
        <taxon>Peronosporales</taxon>
        <taxon>Peronosporaceae</taxon>
        <taxon>Phytophthora</taxon>
    </lineage>
</organism>
<evidence type="ECO:0000256" key="1">
    <source>
        <dbReference type="SAM" id="MobiDB-lite"/>
    </source>
</evidence>
<comment type="caution">
    <text evidence="2">The sequence shown here is derived from an EMBL/GenBank/DDBJ whole genome shotgun (WGS) entry which is preliminary data.</text>
</comment>
<feature type="region of interest" description="Disordered" evidence="1">
    <location>
        <begin position="1"/>
        <end position="32"/>
    </location>
</feature>